<evidence type="ECO:0000313" key="12">
    <source>
        <dbReference type="Proteomes" id="UP000236745"/>
    </source>
</evidence>
<dbReference type="GO" id="GO:0005886">
    <property type="term" value="C:plasma membrane"/>
    <property type="evidence" value="ECO:0007669"/>
    <property type="project" value="UniProtKB-SubCell"/>
</dbReference>
<feature type="transmembrane region" description="Helical" evidence="9">
    <location>
        <begin position="12"/>
        <end position="37"/>
    </location>
</feature>
<name>A0A1H6B789_9GAMM</name>
<protein>
    <recommendedName>
        <fullName evidence="9">TRAP transporter small permease protein</fullName>
    </recommendedName>
</protein>
<comment type="subcellular location">
    <subcellularLocation>
        <location evidence="1 9">Cell inner membrane</location>
        <topology evidence="1 9">Multi-pass membrane protein</topology>
    </subcellularLocation>
</comment>
<proteinExistence type="inferred from homology"/>
<keyword evidence="5 9" id="KW-0812">Transmembrane</keyword>
<feature type="transmembrane region" description="Helical" evidence="9">
    <location>
        <begin position="128"/>
        <end position="146"/>
    </location>
</feature>
<sequence length="168" mass="19074">MWNSFSRLLAWIENGTVGVLIIFAASMLCIQIGARALFNYSFSWAEESVRYSIIWMVFIAGSIAFRQNAHIRIDVLKQIAPENMQKPLQILITLTCMALCAMLTWHGYHLTRQIMMFGQSSPAMEAPMYLFYISIPLSSALMLIRLSETLVRLLRNQSLEYSNTPAGA</sequence>
<dbReference type="EMBL" id="FNVQ01000002">
    <property type="protein sequence ID" value="SEG56394.1"/>
    <property type="molecule type" value="Genomic_DNA"/>
</dbReference>
<comment type="function">
    <text evidence="9">Part of the tripartite ATP-independent periplasmic (TRAP) transport system.</text>
</comment>
<feature type="transmembrane region" description="Helical" evidence="9">
    <location>
        <begin position="49"/>
        <end position="67"/>
    </location>
</feature>
<comment type="similarity">
    <text evidence="8 9">Belongs to the TRAP transporter small permease family.</text>
</comment>
<evidence type="ECO:0000256" key="9">
    <source>
        <dbReference type="RuleBase" id="RU369079"/>
    </source>
</evidence>
<evidence type="ECO:0000256" key="3">
    <source>
        <dbReference type="ARBA" id="ARBA00022475"/>
    </source>
</evidence>
<organism evidence="11 12">
    <name type="scientific">Marinobacterium lutimaris</name>
    <dbReference type="NCBI Taxonomy" id="568106"/>
    <lineage>
        <taxon>Bacteria</taxon>
        <taxon>Pseudomonadati</taxon>
        <taxon>Pseudomonadota</taxon>
        <taxon>Gammaproteobacteria</taxon>
        <taxon>Oceanospirillales</taxon>
        <taxon>Oceanospirillaceae</taxon>
        <taxon>Marinobacterium</taxon>
    </lineage>
</organism>
<keyword evidence="12" id="KW-1185">Reference proteome</keyword>
<dbReference type="GO" id="GO:0015740">
    <property type="term" value="P:C4-dicarboxylate transport"/>
    <property type="evidence" value="ECO:0007669"/>
    <property type="project" value="TreeGrafter"/>
</dbReference>
<keyword evidence="3" id="KW-1003">Cell membrane</keyword>
<evidence type="ECO:0000256" key="1">
    <source>
        <dbReference type="ARBA" id="ARBA00004429"/>
    </source>
</evidence>
<comment type="subunit">
    <text evidence="9">The complex comprises the extracytoplasmic solute receptor protein and the two transmembrane proteins.</text>
</comment>
<keyword evidence="4 9" id="KW-0997">Cell inner membrane</keyword>
<keyword evidence="2 9" id="KW-0813">Transport</keyword>
<dbReference type="InterPro" id="IPR055348">
    <property type="entry name" value="DctQ"/>
</dbReference>
<evidence type="ECO:0000313" key="11">
    <source>
        <dbReference type="EMBL" id="SEG56394.1"/>
    </source>
</evidence>
<dbReference type="GO" id="GO:0022857">
    <property type="term" value="F:transmembrane transporter activity"/>
    <property type="evidence" value="ECO:0007669"/>
    <property type="project" value="UniProtKB-UniRule"/>
</dbReference>
<dbReference type="RefSeq" id="WP_104003532.1">
    <property type="nucleotide sequence ID" value="NZ_FNVQ01000002.1"/>
</dbReference>
<dbReference type="OrthoDB" id="4964541at2"/>
<accession>A0A1H6B789</accession>
<gene>
    <name evidence="11" type="ORF">SAMN05444390_102438</name>
</gene>
<dbReference type="PANTHER" id="PTHR35011">
    <property type="entry name" value="2,3-DIKETO-L-GULONATE TRAP TRANSPORTER SMALL PERMEASE PROTEIN YIAM"/>
    <property type="match status" value="1"/>
</dbReference>
<evidence type="ECO:0000256" key="6">
    <source>
        <dbReference type="ARBA" id="ARBA00022989"/>
    </source>
</evidence>
<evidence type="ECO:0000256" key="8">
    <source>
        <dbReference type="ARBA" id="ARBA00038436"/>
    </source>
</evidence>
<evidence type="ECO:0000256" key="4">
    <source>
        <dbReference type="ARBA" id="ARBA00022519"/>
    </source>
</evidence>
<feature type="transmembrane region" description="Helical" evidence="9">
    <location>
        <begin position="88"/>
        <end position="108"/>
    </location>
</feature>
<evidence type="ECO:0000256" key="5">
    <source>
        <dbReference type="ARBA" id="ARBA00022692"/>
    </source>
</evidence>
<evidence type="ECO:0000259" key="10">
    <source>
        <dbReference type="Pfam" id="PF04290"/>
    </source>
</evidence>
<feature type="domain" description="Tripartite ATP-independent periplasmic transporters DctQ component" evidence="10">
    <location>
        <begin position="27"/>
        <end position="155"/>
    </location>
</feature>
<dbReference type="InterPro" id="IPR007387">
    <property type="entry name" value="TRAP_DctQ"/>
</dbReference>
<dbReference type="AlphaFoldDB" id="A0A1H6B789"/>
<keyword evidence="6 9" id="KW-1133">Transmembrane helix</keyword>
<dbReference type="Pfam" id="PF04290">
    <property type="entry name" value="DctQ"/>
    <property type="match status" value="1"/>
</dbReference>
<keyword evidence="7 9" id="KW-0472">Membrane</keyword>
<evidence type="ECO:0000256" key="2">
    <source>
        <dbReference type="ARBA" id="ARBA00022448"/>
    </source>
</evidence>
<reference evidence="11 12" key="1">
    <citation type="submission" date="2016-10" db="EMBL/GenBank/DDBJ databases">
        <authorList>
            <person name="de Groot N.N."/>
        </authorList>
    </citation>
    <scope>NUCLEOTIDE SEQUENCE [LARGE SCALE GENOMIC DNA]</scope>
    <source>
        <strain evidence="11 12">DSM 22012</strain>
    </source>
</reference>
<dbReference type="PANTHER" id="PTHR35011:SF2">
    <property type="entry name" value="2,3-DIKETO-L-GULONATE TRAP TRANSPORTER SMALL PERMEASE PROTEIN YIAM"/>
    <property type="match status" value="1"/>
</dbReference>
<evidence type="ECO:0000256" key="7">
    <source>
        <dbReference type="ARBA" id="ARBA00023136"/>
    </source>
</evidence>
<dbReference type="Proteomes" id="UP000236745">
    <property type="component" value="Unassembled WGS sequence"/>
</dbReference>